<name>A0A9W5AWX5_CAMHY</name>
<gene>
    <name evidence="1" type="ORF">ERS739223_01988</name>
</gene>
<organism evidence="1 2">
    <name type="scientific">Campylobacter hyointestinalis subsp. hyointestinalis</name>
    <dbReference type="NCBI Taxonomy" id="91352"/>
    <lineage>
        <taxon>Bacteria</taxon>
        <taxon>Pseudomonadati</taxon>
        <taxon>Campylobacterota</taxon>
        <taxon>Epsilonproteobacteria</taxon>
        <taxon>Campylobacterales</taxon>
        <taxon>Campylobacteraceae</taxon>
        <taxon>Campylobacter</taxon>
    </lineage>
</organism>
<reference evidence="1 2" key="1">
    <citation type="submission" date="2015-11" db="EMBL/GenBank/DDBJ databases">
        <authorList>
            <consortium name="Pathogen Informatics"/>
        </authorList>
    </citation>
    <scope>NUCLEOTIDE SEQUENCE [LARGE SCALE GENOMIC DNA]</scope>
    <source>
        <strain evidence="1 2">007A-0283</strain>
    </source>
</reference>
<evidence type="ECO:0000313" key="1">
    <source>
        <dbReference type="EMBL" id="CUU92491.1"/>
    </source>
</evidence>
<accession>A0A9W5AWX5</accession>
<sequence length="50" mass="5909">MKNTSNYNSQNIRLTPHFYILYNKYPKNIFNIGTSNCFAYQGEPNVTIFK</sequence>
<dbReference type="EMBL" id="FAVC01000012">
    <property type="protein sequence ID" value="CUU92491.1"/>
    <property type="molecule type" value="Genomic_DNA"/>
</dbReference>
<proteinExistence type="predicted"/>
<protein>
    <submittedName>
        <fullName evidence="1">Uncharacterized protein</fullName>
    </submittedName>
</protein>
<comment type="caution">
    <text evidence="1">The sequence shown here is derived from an EMBL/GenBank/DDBJ whole genome shotgun (WGS) entry which is preliminary data.</text>
</comment>
<evidence type="ECO:0000313" key="2">
    <source>
        <dbReference type="Proteomes" id="UP000052245"/>
    </source>
</evidence>
<dbReference type="AlphaFoldDB" id="A0A9W5AWX5"/>
<dbReference type="Proteomes" id="UP000052245">
    <property type="component" value="Unassembled WGS sequence"/>
</dbReference>